<dbReference type="InterPro" id="IPR058636">
    <property type="entry name" value="Beta-barrel_YknX"/>
</dbReference>
<evidence type="ECO:0000256" key="2">
    <source>
        <dbReference type="ARBA" id="ARBA00023054"/>
    </source>
</evidence>
<sequence>MNTIRKISTLIKSHRLISSLLLLVIVGGSSYWYLTSKKSGTLQYVTSIAEKGLLVSSITASGTITSGDTTYVTTGATGTVSKVFIKNGDTVKKDQKMAEINLDDDGKLNQTIAWNNYQTAQVTAKNSLTSKQTSEITMLQRQQALADAETAQRDSISGGWNPDTKRPYTQNELDIVAKEYPQAKEAYDAAIKSFQIADSNIAVSQAKSLAAYRNYQKVSSTVYAPADGVVNNLVLAPGVVLSSTNGSGSITVSTGTDSTTNSSSVTSQKIGAIKNPEGKYQATVSLTEVDVTKVQSGQKVSITMDAFPDTTLTGTVLAVNTSGSVSSGVTSYSASILLDPTTLNIYTNMALNAEIIVASTDDTVIIPSSAIQTKNNQLLVEILKDGKVSTVTVEVGLSNDTQTAIKSGVNEGDSVVTSTSTGNTKTTTGSSTSVFGNPGGGFRMQL</sequence>
<evidence type="ECO:0000259" key="5">
    <source>
        <dbReference type="Pfam" id="PF25967"/>
    </source>
</evidence>
<feature type="region of interest" description="Disordered" evidence="3">
    <location>
        <begin position="412"/>
        <end position="436"/>
    </location>
</feature>
<proteinExistence type="predicted"/>
<reference evidence="7 8" key="1">
    <citation type="journal article" date="2015" name="Nature">
        <title>rRNA introns, odd ribosomes, and small enigmatic genomes across a large radiation of phyla.</title>
        <authorList>
            <person name="Brown C.T."/>
            <person name="Hug L.A."/>
            <person name="Thomas B.C."/>
            <person name="Sharon I."/>
            <person name="Castelle C.J."/>
            <person name="Singh A."/>
            <person name="Wilkins M.J."/>
            <person name="Williams K.H."/>
            <person name="Banfield J.F."/>
        </authorList>
    </citation>
    <scope>NUCLEOTIDE SEQUENCE [LARGE SCALE GENOMIC DNA]</scope>
</reference>
<dbReference type="Gene3D" id="2.40.420.20">
    <property type="match status" value="1"/>
</dbReference>
<feature type="domain" description="YknX-like beta-barrel" evidence="6">
    <location>
        <begin position="281"/>
        <end position="326"/>
    </location>
</feature>
<feature type="domain" description="Multidrug resistance protein MdtA-like C-terminal permuted SH3" evidence="5">
    <location>
        <begin position="363"/>
        <end position="418"/>
    </location>
</feature>
<dbReference type="AlphaFoldDB" id="A0A0G1G6U1"/>
<evidence type="ECO:0000313" key="7">
    <source>
        <dbReference type="EMBL" id="KKS94683.1"/>
    </source>
</evidence>
<dbReference type="PANTHER" id="PTHR32347">
    <property type="entry name" value="EFFLUX SYSTEM COMPONENT YKNX-RELATED"/>
    <property type="match status" value="1"/>
</dbReference>
<keyword evidence="2" id="KW-0175">Coiled coil</keyword>
<dbReference type="EMBL" id="LCFK01000005">
    <property type="protein sequence ID" value="KKS94683.1"/>
    <property type="molecule type" value="Genomic_DNA"/>
</dbReference>
<dbReference type="Pfam" id="PF25990">
    <property type="entry name" value="Beta-barrel_YknX"/>
    <property type="match status" value="1"/>
</dbReference>
<keyword evidence="4" id="KW-0472">Membrane</keyword>
<evidence type="ECO:0000256" key="4">
    <source>
        <dbReference type="SAM" id="Phobius"/>
    </source>
</evidence>
<dbReference type="InterPro" id="IPR050465">
    <property type="entry name" value="UPF0194_transport"/>
</dbReference>
<dbReference type="Gene3D" id="2.40.30.170">
    <property type="match status" value="1"/>
</dbReference>
<evidence type="ECO:0000256" key="1">
    <source>
        <dbReference type="ARBA" id="ARBA00004196"/>
    </source>
</evidence>
<keyword evidence="4" id="KW-0812">Transmembrane</keyword>
<keyword evidence="4" id="KW-1133">Transmembrane helix</keyword>
<gene>
    <name evidence="7" type="ORF">UV68_C0005G0015</name>
</gene>
<name>A0A0G1G6U1_9BACT</name>
<dbReference type="Gene3D" id="2.40.50.100">
    <property type="match status" value="1"/>
</dbReference>
<dbReference type="Pfam" id="PF25967">
    <property type="entry name" value="RND-MFP_C"/>
    <property type="match status" value="1"/>
</dbReference>
<feature type="transmembrane region" description="Helical" evidence="4">
    <location>
        <begin position="16"/>
        <end position="34"/>
    </location>
</feature>
<protein>
    <submittedName>
        <fullName evidence="7">Efflux transporter, RND family, MFP subunit</fullName>
    </submittedName>
</protein>
<dbReference type="PANTHER" id="PTHR32347:SF14">
    <property type="entry name" value="EFFLUX SYSTEM COMPONENT YKNX-RELATED"/>
    <property type="match status" value="1"/>
</dbReference>
<comment type="subcellular location">
    <subcellularLocation>
        <location evidence="1">Cell envelope</location>
    </subcellularLocation>
</comment>
<evidence type="ECO:0000259" key="6">
    <source>
        <dbReference type="Pfam" id="PF25990"/>
    </source>
</evidence>
<organism evidence="7 8">
    <name type="scientific">Candidatus Collierbacteria bacterium GW2011_GWC2_43_12</name>
    <dbReference type="NCBI Taxonomy" id="1618390"/>
    <lineage>
        <taxon>Bacteria</taxon>
        <taxon>Candidatus Collieribacteriota</taxon>
    </lineage>
</organism>
<dbReference type="Proteomes" id="UP000033980">
    <property type="component" value="Unassembled WGS sequence"/>
</dbReference>
<accession>A0A0G1G6U1</accession>
<feature type="compositionally biased region" description="Low complexity" evidence="3">
    <location>
        <begin position="412"/>
        <end position="434"/>
    </location>
</feature>
<dbReference type="GO" id="GO:0030313">
    <property type="term" value="C:cell envelope"/>
    <property type="evidence" value="ECO:0007669"/>
    <property type="project" value="UniProtKB-SubCell"/>
</dbReference>
<comment type="caution">
    <text evidence="7">The sequence shown here is derived from an EMBL/GenBank/DDBJ whole genome shotgun (WGS) entry which is preliminary data.</text>
</comment>
<evidence type="ECO:0000313" key="8">
    <source>
        <dbReference type="Proteomes" id="UP000033980"/>
    </source>
</evidence>
<evidence type="ECO:0000256" key="3">
    <source>
        <dbReference type="SAM" id="MobiDB-lite"/>
    </source>
</evidence>
<dbReference type="InterPro" id="IPR058627">
    <property type="entry name" value="MdtA-like_C"/>
</dbReference>